<accession>S9PK35</accession>
<feature type="region of interest" description="Disordered" evidence="1">
    <location>
        <begin position="361"/>
        <end position="385"/>
    </location>
</feature>
<evidence type="ECO:0000256" key="1">
    <source>
        <dbReference type="SAM" id="MobiDB-lite"/>
    </source>
</evidence>
<dbReference type="PANTHER" id="PTHR28208">
    <property type="entry name" value="PHOSPHATIDATE PHOSPHATASE APP1"/>
    <property type="match status" value="1"/>
</dbReference>
<feature type="domain" description="Phosphatidate phosphatase APP1 catalytic" evidence="2">
    <location>
        <begin position="153"/>
        <end position="308"/>
    </location>
</feature>
<gene>
    <name evidence="3" type="ORF">D187_006237</name>
</gene>
<dbReference type="AlphaFoldDB" id="S9PK35"/>
<proteinExistence type="predicted"/>
<dbReference type="EMBL" id="ANAH02000006">
    <property type="protein sequence ID" value="EPX62827.1"/>
    <property type="molecule type" value="Genomic_DNA"/>
</dbReference>
<keyword evidence="4" id="KW-1185">Reference proteome</keyword>
<evidence type="ECO:0000313" key="3">
    <source>
        <dbReference type="EMBL" id="EPX62827.1"/>
    </source>
</evidence>
<dbReference type="Proteomes" id="UP000011682">
    <property type="component" value="Unassembled WGS sequence"/>
</dbReference>
<dbReference type="GO" id="GO:0008195">
    <property type="term" value="F:phosphatidate phosphatase activity"/>
    <property type="evidence" value="ECO:0007669"/>
    <property type="project" value="InterPro"/>
</dbReference>
<dbReference type="Pfam" id="PF09949">
    <property type="entry name" value="APP1_cat"/>
    <property type="match status" value="1"/>
</dbReference>
<sequence>MGGAKRLKRRAKKRLGLFDPLQILPFRGYGTRECLVVSGRLLEREGVIHDADEAAASEDATRASNGRLDNLRASIRRFRSDEIPDARIAVRFGPVRQEAVTDEEGFFRLELPLPEPVEPGWKEVELELLESMAGSEGIRAKAHVFVPPDEAEFGIISDVDDTVILTRATHRLRMIHTVLFNDARSRKPFPGVAAFYRALEQGPDGKGINPIFYVSRSGWNLYDLLDAFFEVQDVPHGPLFLTDISLIEPKSKALGEGQDKLTRIRGLLETYPSLPFVLIGDSGQQDPEVYGTIVREHPGRIRAVYIRDVTGPRRDQEVRAQMEQLRALGVPALAVGDSCEAARHAVDQGLIGRSALSLIEESSRADEAPEKVSDESHEGGSTRIL</sequence>
<dbReference type="InterPro" id="IPR019236">
    <property type="entry name" value="APP1_cat"/>
</dbReference>
<dbReference type="eggNOG" id="COG4850">
    <property type="taxonomic scope" value="Bacteria"/>
</dbReference>
<protein>
    <recommendedName>
        <fullName evidence="2">Phosphatidate phosphatase APP1 catalytic domain-containing protein</fullName>
    </recommendedName>
</protein>
<dbReference type="InterPro" id="IPR052935">
    <property type="entry name" value="Mg2+_PAP"/>
</dbReference>
<evidence type="ECO:0000259" key="2">
    <source>
        <dbReference type="Pfam" id="PF09949"/>
    </source>
</evidence>
<name>S9PK35_CYSF2</name>
<comment type="caution">
    <text evidence="3">The sequence shown here is derived from an EMBL/GenBank/DDBJ whole genome shotgun (WGS) entry which is preliminary data.</text>
</comment>
<organism evidence="3 4">
    <name type="scientific">Cystobacter fuscus (strain ATCC 25194 / DSM 2262 / NBRC 100088 / M29)</name>
    <dbReference type="NCBI Taxonomy" id="1242864"/>
    <lineage>
        <taxon>Bacteria</taxon>
        <taxon>Pseudomonadati</taxon>
        <taxon>Myxococcota</taxon>
        <taxon>Myxococcia</taxon>
        <taxon>Myxococcales</taxon>
        <taxon>Cystobacterineae</taxon>
        <taxon>Archangiaceae</taxon>
        <taxon>Cystobacter</taxon>
    </lineage>
</organism>
<evidence type="ECO:0000313" key="4">
    <source>
        <dbReference type="Proteomes" id="UP000011682"/>
    </source>
</evidence>
<dbReference type="PANTHER" id="PTHR28208:SF3">
    <property type="entry name" value="PHOSPHATIDATE PHOSPHATASE APP1"/>
    <property type="match status" value="1"/>
</dbReference>
<reference evidence="3" key="1">
    <citation type="submission" date="2013-05" db="EMBL/GenBank/DDBJ databases">
        <title>Genome assembly of Cystobacter fuscus DSM 2262.</title>
        <authorList>
            <person name="Sharma G."/>
            <person name="Khatri I."/>
            <person name="Kaur C."/>
            <person name="Mayilraj S."/>
            <person name="Subramanian S."/>
        </authorList>
    </citation>
    <scope>NUCLEOTIDE SEQUENCE [LARGE SCALE GENOMIC DNA]</scope>
    <source>
        <strain evidence="3">DSM 2262</strain>
    </source>
</reference>